<name>A0AAD8XVX6_9STRA</name>
<evidence type="ECO:0000313" key="4">
    <source>
        <dbReference type="EMBL" id="KAK1734859.1"/>
    </source>
</evidence>
<dbReference type="AlphaFoldDB" id="A0AAD8XVX6"/>
<dbReference type="InterPro" id="IPR027417">
    <property type="entry name" value="P-loop_NTPase"/>
</dbReference>
<feature type="domain" description="Orc1-like AAA ATPase" evidence="3">
    <location>
        <begin position="93"/>
        <end position="307"/>
    </location>
</feature>
<evidence type="ECO:0000256" key="1">
    <source>
        <dbReference type="SAM" id="Coils"/>
    </source>
</evidence>
<comment type="caution">
    <text evidence="4">The sequence shown here is derived from an EMBL/GenBank/DDBJ whole genome shotgun (WGS) entry which is preliminary data.</text>
</comment>
<gene>
    <name evidence="4" type="ORF">QTG54_014319</name>
</gene>
<evidence type="ECO:0000259" key="3">
    <source>
        <dbReference type="Pfam" id="PF13191"/>
    </source>
</evidence>
<feature type="coiled-coil region" evidence="1">
    <location>
        <begin position="912"/>
        <end position="939"/>
    </location>
</feature>
<sequence>MISSTNRRSVTFAIHTRDAHHSPSKRRRSSTRELADIVVAAAESSQQINKKIPNIARLRVSNIQLHGRDDDIKLLRSKLRELTKKKDGDDEDAARNHVGEMILVSGTSGTGKSALIHKGLGNHAAKSGYIFASGKFNAKLLKPLSAFSDAMTRLAKYITIENNKMGELSSGGPSMSTIIRNKIQNEFDEEDAEQLRRVLPGCAELLGLGPRRPSLFCPSSYADKVALFRSAPQLGSAKRRLRVSLTLAGKESIARMHYAVRRLLKIICSQLKGVVLLIDDLQWSDAATLDLLKSIVLDGEIPRLLIVGAYRLDEVPDHHPLAFHIRELEQMNVTITKIRIGNLSVDHAIPLVAEALGMDDDDSKVKSLAETIHKKTEGNPFFMLMFLRSLYDEKLLQYNFGVMKWTWDDDAVSSKIVTENVASVLVNKMSRLQEDTQRMLMVASCLGSNFRKSAVVEVMKNISRSEMRSSMRSVSSTAATMESSSLLSSDLTNSSAVRSFSCTAAIIRSSSESLLSSDLTNSSAERAYASSIEEFEEEGLCEVDNEECHFMHDQIQSAAFELISPDQRDSFRGRIGRILLQSLPSEELEASLFEVVSLLNCAATNITDEECDELAELNLKAGVKASENAAFDTAKVYFKAGHEVLGSRGWEGDYSTMLDLCSDGANACFLTGDFVSMNELIEEVLSKDIDTKEKYRVSEIKVKSLLTVGKANEAINAALDFRRQLGLPAPQKKAASKFTITREYIRVKKLLKGKIAEDIANLPELDDELYEMGQRMNEHLATSVYLVEPTMYPLIIFQSVTTSLKHGLNSSSSPAFARLGMLLCGPFGKPHEGLEMAKAAELILERPGMRSSTSNTIFVTQTFCYHWTSPLQDTIAPLLKGYQVGLEIGDNDRACFCLVGRMYYLFFTGRTLGSIQKELEAAANVMTQLKQEENKLKITILLSSVKKLRGLDAEASDKMLDSILASAAETRNNLSAYVNVMKLEVFVFFQQWREAVDLVQKAGDVRLFLSSTFVVVRYTFLAALTYLKAAQSSSGWKKRQMKKCAHNAMQLIRGWAKNGNVNVVHYLRILGAELAVLNGKKEKAKDSFNAAIAASRRIGFLQDRALAHELASAYFKAQGDEFWRNYHIECSRTSYQEWGCSEKVEQLYLRCKDVKE</sequence>
<dbReference type="PANTHER" id="PTHR43642:SF1">
    <property type="entry name" value="HYBRID SIGNAL TRANSDUCTION HISTIDINE KINASE G"/>
    <property type="match status" value="1"/>
</dbReference>
<dbReference type="SUPFAM" id="SSF52540">
    <property type="entry name" value="P-loop containing nucleoside triphosphate hydrolases"/>
    <property type="match status" value="1"/>
</dbReference>
<dbReference type="InterPro" id="IPR053159">
    <property type="entry name" value="Hybrid_Histidine_Kinase"/>
</dbReference>
<feature type="region of interest" description="Disordered" evidence="2">
    <location>
        <begin position="1"/>
        <end position="32"/>
    </location>
</feature>
<keyword evidence="1" id="KW-0175">Coiled coil</keyword>
<organism evidence="4 5">
    <name type="scientific">Skeletonema marinoi</name>
    <dbReference type="NCBI Taxonomy" id="267567"/>
    <lineage>
        <taxon>Eukaryota</taxon>
        <taxon>Sar</taxon>
        <taxon>Stramenopiles</taxon>
        <taxon>Ochrophyta</taxon>
        <taxon>Bacillariophyta</taxon>
        <taxon>Coscinodiscophyceae</taxon>
        <taxon>Thalassiosirophycidae</taxon>
        <taxon>Thalassiosirales</taxon>
        <taxon>Skeletonemataceae</taxon>
        <taxon>Skeletonema</taxon>
        <taxon>Skeletonema marinoi-dohrnii complex</taxon>
    </lineage>
</organism>
<accession>A0AAD8XVX6</accession>
<keyword evidence="5" id="KW-1185">Reference proteome</keyword>
<evidence type="ECO:0000313" key="5">
    <source>
        <dbReference type="Proteomes" id="UP001224775"/>
    </source>
</evidence>
<dbReference type="Proteomes" id="UP001224775">
    <property type="component" value="Unassembled WGS sequence"/>
</dbReference>
<proteinExistence type="predicted"/>
<dbReference type="PANTHER" id="PTHR43642">
    <property type="entry name" value="HYBRID SIGNAL TRANSDUCTION HISTIDINE KINASE G"/>
    <property type="match status" value="1"/>
</dbReference>
<protein>
    <submittedName>
        <fullName evidence="4">AAA ATPase</fullName>
    </submittedName>
</protein>
<dbReference type="InterPro" id="IPR041664">
    <property type="entry name" value="AAA_16"/>
</dbReference>
<reference evidence="4" key="1">
    <citation type="submission" date="2023-06" db="EMBL/GenBank/DDBJ databases">
        <title>Survivors Of The Sea: Transcriptome response of Skeletonema marinoi to long-term dormancy.</title>
        <authorList>
            <person name="Pinder M.I.M."/>
            <person name="Kourtchenko O."/>
            <person name="Robertson E.K."/>
            <person name="Larsson T."/>
            <person name="Maumus F."/>
            <person name="Osuna-Cruz C.M."/>
            <person name="Vancaester E."/>
            <person name="Stenow R."/>
            <person name="Vandepoele K."/>
            <person name="Ploug H."/>
            <person name="Bruchert V."/>
            <person name="Godhe A."/>
            <person name="Topel M."/>
        </authorList>
    </citation>
    <scope>NUCLEOTIDE SEQUENCE</scope>
    <source>
        <strain evidence="4">R05AC</strain>
    </source>
</reference>
<dbReference type="Pfam" id="PF13191">
    <property type="entry name" value="AAA_16"/>
    <property type="match status" value="1"/>
</dbReference>
<evidence type="ECO:0000256" key="2">
    <source>
        <dbReference type="SAM" id="MobiDB-lite"/>
    </source>
</evidence>
<dbReference type="EMBL" id="JATAAI010000036">
    <property type="protein sequence ID" value="KAK1734859.1"/>
    <property type="molecule type" value="Genomic_DNA"/>
</dbReference>